<feature type="transmembrane region" description="Helical" evidence="7">
    <location>
        <begin position="347"/>
        <end position="370"/>
    </location>
</feature>
<reference evidence="9 10" key="1">
    <citation type="journal article" date="2009" name="PLoS ONE">
        <title>Complete genome sequence of the aerobic CO-oxidizing thermophile Thermomicrobium roseum.</title>
        <authorList>
            <person name="Wu D."/>
            <person name="Raymond J."/>
            <person name="Wu M."/>
            <person name="Chatterji S."/>
            <person name="Ren Q."/>
            <person name="Graham J.E."/>
            <person name="Bryant D.A."/>
            <person name="Robb F."/>
            <person name="Colman A."/>
            <person name="Tallon L.J."/>
            <person name="Badger J.H."/>
            <person name="Madupu R."/>
            <person name="Ward N.L."/>
            <person name="Eisen J.A."/>
        </authorList>
    </citation>
    <scope>NUCLEOTIDE SEQUENCE [LARGE SCALE GENOMIC DNA]</scope>
    <source>
        <strain evidence="10">ATCC 27502 / DSM 5159 / P-2</strain>
    </source>
</reference>
<feature type="transmembrane region" description="Helical" evidence="7">
    <location>
        <begin position="177"/>
        <end position="199"/>
    </location>
</feature>
<keyword evidence="10" id="KW-1185">Reference proteome</keyword>
<dbReference type="InterPro" id="IPR050171">
    <property type="entry name" value="MFS_Transporters"/>
</dbReference>
<dbReference type="KEGG" id="tro:trd_1448"/>
<accession>B9L2P4</accession>
<evidence type="ECO:0000259" key="8">
    <source>
        <dbReference type="PROSITE" id="PS50850"/>
    </source>
</evidence>
<evidence type="ECO:0000256" key="7">
    <source>
        <dbReference type="SAM" id="Phobius"/>
    </source>
</evidence>
<proteinExistence type="predicted"/>
<feature type="transmembrane region" description="Helical" evidence="7">
    <location>
        <begin position="257"/>
        <end position="276"/>
    </location>
</feature>
<feature type="transmembrane region" description="Helical" evidence="7">
    <location>
        <begin position="318"/>
        <end position="340"/>
    </location>
</feature>
<evidence type="ECO:0000256" key="1">
    <source>
        <dbReference type="ARBA" id="ARBA00004651"/>
    </source>
</evidence>
<keyword evidence="4 7" id="KW-0812">Transmembrane</keyword>
<feature type="transmembrane region" description="Helical" evidence="7">
    <location>
        <begin position="376"/>
        <end position="394"/>
    </location>
</feature>
<feature type="transmembrane region" description="Helical" evidence="7">
    <location>
        <begin position="20"/>
        <end position="47"/>
    </location>
</feature>
<keyword evidence="5 7" id="KW-1133">Transmembrane helix</keyword>
<dbReference type="AlphaFoldDB" id="B9L2P4"/>
<organism evidence="9 10">
    <name type="scientific">Thermomicrobium roseum (strain ATCC 27502 / DSM 5159 / P-2)</name>
    <dbReference type="NCBI Taxonomy" id="309801"/>
    <lineage>
        <taxon>Bacteria</taxon>
        <taxon>Pseudomonadati</taxon>
        <taxon>Thermomicrobiota</taxon>
        <taxon>Thermomicrobia</taxon>
        <taxon>Thermomicrobiales</taxon>
        <taxon>Thermomicrobiaceae</taxon>
        <taxon>Thermomicrobium</taxon>
    </lineage>
</organism>
<feature type="transmembrane region" description="Helical" evidence="7">
    <location>
        <begin position="288"/>
        <end position="306"/>
    </location>
</feature>
<dbReference type="PROSITE" id="PS50850">
    <property type="entry name" value="MFS"/>
    <property type="match status" value="1"/>
</dbReference>
<dbReference type="Pfam" id="PF07690">
    <property type="entry name" value="MFS_1"/>
    <property type="match status" value="1"/>
</dbReference>
<dbReference type="EMBL" id="CP001275">
    <property type="protein sequence ID" value="ACM04980.1"/>
    <property type="molecule type" value="Genomic_DNA"/>
</dbReference>
<dbReference type="InterPro" id="IPR020846">
    <property type="entry name" value="MFS_dom"/>
</dbReference>
<feature type="transmembrane region" description="Helical" evidence="7">
    <location>
        <begin position="106"/>
        <end position="123"/>
    </location>
</feature>
<sequence>MTAYDRDNHGWRSYPRGLLVLALATFVLFLARGMVLPFLMIYFAQIVGLGESLAGAGIALSSVVGVVATLALARTIDRSGARRILLLALLAMAAVHATLWLGRSPGLFLCLMSLFGIAINVYWPASDTLATTFLPPERAGEVFGLQRVANALGLGLGGLIGGWLVTGGDPAAYRTSFLVSSAGILCAALLIWWLVPAVHRRSALDRTALRGDWRGLLADRRFLASQLLLLLGVTGFTQFQVSVPPFLREEAGFRERTIGALFAVNTLVVVLAQVPVARWATGRPFGHLFAATGIGWAIAYASFTLAPQTAAAASVGVLVYSLAELLFMPVSGAVVVALSSPYQRARALAFASVVWAIGWGGAAWIAGVLLERQLAHVLWSGTVAVMLGLAVLAARLTAFLGGRPSTEPPVSTGLERES</sequence>
<keyword evidence="6 7" id="KW-0472">Membrane</keyword>
<dbReference type="STRING" id="309801.trd_1448"/>
<dbReference type="OrthoDB" id="9793283at2"/>
<dbReference type="InterPro" id="IPR011701">
    <property type="entry name" value="MFS"/>
</dbReference>
<dbReference type="Gene3D" id="1.20.1250.20">
    <property type="entry name" value="MFS general substrate transporter like domains"/>
    <property type="match status" value="1"/>
</dbReference>
<feature type="transmembrane region" description="Helical" evidence="7">
    <location>
        <begin position="144"/>
        <end position="165"/>
    </location>
</feature>
<gene>
    <name evidence="9" type="ordered locus">trd_1448</name>
</gene>
<dbReference type="InterPro" id="IPR036259">
    <property type="entry name" value="MFS_trans_sf"/>
</dbReference>
<evidence type="ECO:0000256" key="4">
    <source>
        <dbReference type="ARBA" id="ARBA00022692"/>
    </source>
</evidence>
<evidence type="ECO:0000256" key="5">
    <source>
        <dbReference type="ARBA" id="ARBA00022989"/>
    </source>
</evidence>
<dbReference type="PANTHER" id="PTHR23517">
    <property type="entry name" value="RESISTANCE PROTEIN MDTM, PUTATIVE-RELATED-RELATED"/>
    <property type="match status" value="1"/>
</dbReference>
<evidence type="ECO:0000313" key="9">
    <source>
        <dbReference type="EMBL" id="ACM04980.1"/>
    </source>
</evidence>
<dbReference type="RefSeq" id="WP_015922395.1">
    <property type="nucleotide sequence ID" value="NC_011959.1"/>
</dbReference>
<name>B9L2P4_THERP</name>
<feature type="domain" description="Major facilitator superfamily (MFS) profile" evidence="8">
    <location>
        <begin position="17"/>
        <end position="405"/>
    </location>
</feature>
<dbReference type="Proteomes" id="UP000000447">
    <property type="component" value="Chromosome"/>
</dbReference>
<dbReference type="eggNOG" id="COG2814">
    <property type="taxonomic scope" value="Bacteria"/>
</dbReference>
<dbReference type="HOGENOM" id="CLU_001265_60_5_0"/>
<evidence type="ECO:0000313" key="10">
    <source>
        <dbReference type="Proteomes" id="UP000000447"/>
    </source>
</evidence>
<keyword evidence="3" id="KW-1003">Cell membrane</keyword>
<evidence type="ECO:0000256" key="6">
    <source>
        <dbReference type="ARBA" id="ARBA00023136"/>
    </source>
</evidence>
<dbReference type="SUPFAM" id="SSF103473">
    <property type="entry name" value="MFS general substrate transporter"/>
    <property type="match status" value="1"/>
</dbReference>
<evidence type="ECO:0000256" key="2">
    <source>
        <dbReference type="ARBA" id="ARBA00022448"/>
    </source>
</evidence>
<keyword evidence="2" id="KW-0813">Transport</keyword>
<dbReference type="GO" id="GO:0005886">
    <property type="term" value="C:plasma membrane"/>
    <property type="evidence" value="ECO:0007669"/>
    <property type="project" value="UniProtKB-SubCell"/>
</dbReference>
<dbReference type="PANTHER" id="PTHR23517:SF2">
    <property type="entry name" value="MULTIDRUG RESISTANCE PROTEIN MDTH"/>
    <property type="match status" value="1"/>
</dbReference>
<protein>
    <submittedName>
        <fullName evidence="9">Putative integral membrane protein</fullName>
    </submittedName>
</protein>
<feature type="transmembrane region" description="Helical" evidence="7">
    <location>
        <begin position="53"/>
        <end position="72"/>
    </location>
</feature>
<feature type="transmembrane region" description="Helical" evidence="7">
    <location>
        <begin position="84"/>
        <end position="100"/>
    </location>
</feature>
<evidence type="ECO:0000256" key="3">
    <source>
        <dbReference type="ARBA" id="ARBA00022475"/>
    </source>
</evidence>
<dbReference type="GO" id="GO:0022857">
    <property type="term" value="F:transmembrane transporter activity"/>
    <property type="evidence" value="ECO:0007669"/>
    <property type="project" value="InterPro"/>
</dbReference>
<comment type="subcellular location">
    <subcellularLocation>
        <location evidence="1">Cell membrane</location>
        <topology evidence="1">Multi-pass membrane protein</topology>
    </subcellularLocation>
</comment>